<feature type="transmembrane region" description="Helical" evidence="5">
    <location>
        <begin position="105"/>
        <end position="122"/>
    </location>
</feature>
<organism evidence="8 9">
    <name type="scientific">Aquabacter spiritensis</name>
    <dbReference type="NCBI Taxonomy" id="933073"/>
    <lineage>
        <taxon>Bacteria</taxon>
        <taxon>Pseudomonadati</taxon>
        <taxon>Pseudomonadota</taxon>
        <taxon>Alphaproteobacteria</taxon>
        <taxon>Hyphomicrobiales</taxon>
        <taxon>Xanthobacteraceae</taxon>
        <taxon>Aquabacter</taxon>
    </lineage>
</organism>
<keyword evidence="3 5" id="KW-1133">Transmembrane helix</keyword>
<keyword evidence="2 5" id="KW-0812">Transmembrane</keyword>
<keyword evidence="5" id="KW-0813">Transport</keyword>
<feature type="transmembrane region" description="Helical" evidence="5">
    <location>
        <begin position="128"/>
        <end position="147"/>
    </location>
</feature>
<dbReference type="GO" id="GO:0012505">
    <property type="term" value="C:endomembrane system"/>
    <property type="evidence" value="ECO:0007669"/>
    <property type="project" value="UniProtKB-SubCell"/>
</dbReference>
<evidence type="ECO:0000313" key="9">
    <source>
        <dbReference type="Proteomes" id="UP000294664"/>
    </source>
</evidence>
<comment type="caution">
    <text evidence="8">The sequence shown here is derived from an EMBL/GenBank/DDBJ whole genome shotgun (WGS) entry which is preliminary data.</text>
</comment>
<dbReference type="AlphaFoldDB" id="A0A4R3LMJ1"/>
<feature type="transmembrane region" description="Helical" evidence="5">
    <location>
        <begin position="202"/>
        <end position="225"/>
    </location>
</feature>
<proteinExistence type="inferred from homology"/>
<dbReference type="PANTHER" id="PTHR22773">
    <property type="entry name" value="NADH DEHYDROGENASE"/>
    <property type="match status" value="1"/>
</dbReference>
<sequence>MPSLLPPLGAVLPEVLLALAAIVLLLVGAIRGERSANLVTGLAIAVLIAAGVLVLLKPDLTLTAFGGALVIDPFARFMKALALLGAAVSLIMSVDWFNREQQTKFEFPVLVIIATLGMMMLVSAGDLIALYLGLELMSLSLYVVAAMNRDSIRSTEAGLKYFVLGALSSGMLLYGSSLLYGFTGTVNFEGIAKVATEPTLGLVFGIVFVMAGLCFKVSAVPFHMWTPDVYEGAPTPVTAFFATAPKVAAMAVFLRVAIEALPNVTHQWQQIVAFVSIASMVLGAFAAIGQRNIKRLLAYSSIGHMGFALVGLAAATPQGVRGVMVYMAIYVAMTLGSFACVLAMRRNGRAVETVDELAGLARTRPMMALALAGLMFSLAGIPPLAGFLAKYYVFLAAIQAGLYGLAVIGVLASVVGAFYYLRIVKIMYFDEPADAFDPMPGELKAVLGVSGLFTVFYFLWPAPLIDAAGAAARSLF</sequence>
<evidence type="ECO:0000256" key="2">
    <source>
        <dbReference type="ARBA" id="ARBA00022692"/>
    </source>
</evidence>
<dbReference type="GO" id="GO:0005886">
    <property type="term" value="C:plasma membrane"/>
    <property type="evidence" value="ECO:0007669"/>
    <property type="project" value="UniProtKB-SubCell"/>
</dbReference>
<evidence type="ECO:0000256" key="5">
    <source>
        <dbReference type="HAMAP-Rule" id="MF_00445"/>
    </source>
</evidence>
<dbReference type="GO" id="GO:0008137">
    <property type="term" value="F:NADH dehydrogenase (ubiquinone) activity"/>
    <property type="evidence" value="ECO:0007669"/>
    <property type="project" value="InterPro"/>
</dbReference>
<dbReference type="Proteomes" id="UP000294664">
    <property type="component" value="Unassembled WGS sequence"/>
</dbReference>
<accession>A0A4R3LMJ1</accession>
<dbReference type="GO" id="GO:0050136">
    <property type="term" value="F:NADH dehydrogenase (quinone) (non-electrogenic) activity"/>
    <property type="evidence" value="ECO:0007669"/>
    <property type="project" value="UniProtKB-UniRule"/>
</dbReference>
<evidence type="ECO:0000256" key="4">
    <source>
        <dbReference type="ARBA" id="ARBA00023136"/>
    </source>
</evidence>
<name>A0A4R3LMJ1_9HYPH</name>
<protein>
    <recommendedName>
        <fullName evidence="5">NADH-quinone oxidoreductase subunit N</fullName>
        <ecNumber evidence="5">7.1.1.-</ecNumber>
    </recommendedName>
    <alternativeName>
        <fullName evidence="5">NADH dehydrogenase I subunit N</fullName>
    </alternativeName>
    <alternativeName>
        <fullName evidence="5">NDH-1 subunit N</fullName>
    </alternativeName>
</protein>
<evidence type="ECO:0000256" key="6">
    <source>
        <dbReference type="RuleBase" id="RU000320"/>
    </source>
</evidence>
<feature type="domain" description="NADH:quinone oxidoreductase/Mrp antiporter transmembrane" evidence="7">
    <location>
        <begin position="124"/>
        <end position="415"/>
    </location>
</feature>
<dbReference type="NCBIfam" id="NF004440">
    <property type="entry name" value="PRK05777.1-3"/>
    <property type="match status" value="1"/>
</dbReference>
<feature type="transmembrane region" description="Helical" evidence="5">
    <location>
        <begin position="76"/>
        <end position="98"/>
    </location>
</feature>
<feature type="transmembrane region" description="Helical" evidence="5">
    <location>
        <begin position="159"/>
        <end position="182"/>
    </location>
</feature>
<feature type="transmembrane region" description="Helical" evidence="5">
    <location>
        <begin position="270"/>
        <end position="289"/>
    </location>
</feature>
<feature type="transmembrane region" description="Helical" evidence="5">
    <location>
        <begin position="323"/>
        <end position="344"/>
    </location>
</feature>
<gene>
    <name evidence="5" type="primary">nuoN</name>
    <name evidence="8" type="ORF">EDC64_11830</name>
</gene>
<feature type="transmembrane region" description="Helical" evidence="5">
    <location>
        <begin position="12"/>
        <end position="30"/>
    </location>
</feature>
<evidence type="ECO:0000256" key="3">
    <source>
        <dbReference type="ARBA" id="ARBA00022989"/>
    </source>
</evidence>
<comment type="subcellular location">
    <subcellularLocation>
        <location evidence="5">Cell membrane</location>
        <topology evidence="5">Multi-pass membrane protein</topology>
    </subcellularLocation>
    <subcellularLocation>
        <location evidence="1">Endomembrane system</location>
        <topology evidence="1">Multi-pass membrane protein</topology>
    </subcellularLocation>
    <subcellularLocation>
        <location evidence="6">Membrane</location>
        <topology evidence="6">Multi-pass membrane protein</topology>
    </subcellularLocation>
</comment>
<keyword evidence="5" id="KW-0830">Ubiquinone</keyword>
<dbReference type="Pfam" id="PF00361">
    <property type="entry name" value="Proton_antipo_M"/>
    <property type="match status" value="1"/>
</dbReference>
<dbReference type="OrthoDB" id="9811718at2"/>
<evidence type="ECO:0000313" key="8">
    <source>
        <dbReference type="EMBL" id="TCT01532.1"/>
    </source>
</evidence>
<feature type="transmembrane region" description="Helical" evidence="5">
    <location>
        <begin position="442"/>
        <end position="460"/>
    </location>
</feature>
<keyword evidence="5" id="KW-1278">Translocase</keyword>
<dbReference type="EMBL" id="SMAI01000018">
    <property type="protein sequence ID" value="TCT01532.1"/>
    <property type="molecule type" value="Genomic_DNA"/>
</dbReference>
<feature type="transmembrane region" description="Helical" evidence="5">
    <location>
        <begin position="365"/>
        <end position="385"/>
    </location>
</feature>
<keyword evidence="5" id="KW-1003">Cell membrane</keyword>
<keyword evidence="9" id="KW-1185">Reference proteome</keyword>
<dbReference type="HAMAP" id="MF_00445">
    <property type="entry name" value="NDH1_NuoN_1"/>
    <property type="match status" value="1"/>
</dbReference>
<dbReference type="InterPro" id="IPR010096">
    <property type="entry name" value="NADH-Q_OxRdtase_suN/2"/>
</dbReference>
<feature type="transmembrane region" description="Helical" evidence="5">
    <location>
        <begin position="296"/>
        <end position="317"/>
    </location>
</feature>
<feature type="transmembrane region" description="Helical" evidence="5">
    <location>
        <begin position="237"/>
        <end position="258"/>
    </location>
</feature>
<dbReference type="RefSeq" id="WP_132035158.1">
    <property type="nucleotide sequence ID" value="NZ_SMAI01000018.1"/>
</dbReference>
<comment type="similarity">
    <text evidence="5">Belongs to the complex I subunit 2 family.</text>
</comment>
<evidence type="ECO:0000256" key="1">
    <source>
        <dbReference type="ARBA" id="ARBA00004127"/>
    </source>
</evidence>
<dbReference type="NCBIfam" id="TIGR01770">
    <property type="entry name" value="NDH_I_N"/>
    <property type="match status" value="1"/>
</dbReference>
<dbReference type="EC" id="7.1.1.-" evidence="5"/>
<dbReference type="GO" id="GO:0042773">
    <property type="term" value="P:ATP synthesis coupled electron transport"/>
    <property type="evidence" value="ECO:0007669"/>
    <property type="project" value="InterPro"/>
</dbReference>
<keyword evidence="4 5" id="KW-0472">Membrane</keyword>
<comment type="subunit">
    <text evidence="5">NDH-1 is composed of 14 different subunits. Subunits NuoA, H, J, K, L, M, N constitute the membrane sector of the complex.</text>
</comment>
<keyword evidence="5" id="KW-0874">Quinone</keyword>
<comment type="function">
    <text evidence="5">NDH-1 shuttles electrons from NADH, via FMN and iron-sulfur (Fe-S) centers, to quinones in the respiratory chain. The immediate electron acceptor for the enzyme in this species is believed to be ubiquinone. Couples the redox reaction to proton translocation (for every two electrons transferred, four hydrogen ions are translocated across the cytoplasmic membrane), and thus conserves the redox energy in a proton gradient.</text>
</comment>
<feature type="transmembrane region" description="Helical" evidence="5">
    <location>
        <begin position="391"/>
        <end position="421"/>
    </location>
</feature>
<feature type="transmembrane region" description="Helical" evidence="5">
    <location>
        <begin position="37"/>
        <end position="56"/>
    </location>
</feature>
<dbReference type="InterPro" id="IPR001750">
    <property type="entry name" value="ND/Mrp_TM"/>
</dbReference>
<reference evidence="8 9" key="1">
    <citation type="submission" date="2019-03" db="EMBL/GenBank/DDBJ databases">
        <title>Genomic Encyclopedia of Type Strains, Phase IV (KMG-IV): sequencing the most valuable type-strain genomes for metagenomic binning, comparative biology and taxonomic classification.</title>
        <authorList>
            <person name="Goeker M."/>
        </authorList>
    </citation>
    <scope>NUCLEOTIDE SEQUENCE [LARGE SCALE GENOMIC DNA]</scope>
    <source>
        <strain evidence="8 9">DSM 9035</strain>
    </source>
</reference>
<comment type="catalytic activity">
    <reaction evidence="5">
        <text>a quinone + NADH + 5 H(+)(in) = a quinol + NAD(+) + 4 H(+)(out)</text>
        <dbReference type="Rhea" id="RHEA:57888"/>
        <dbReference type="ChEBI" id="CHEBI:15378"/>
        <dbReference type="ChEBI" id="CHEBI:24646"/>
        <dbReference type="ChEBI" id="CHEBI:57540"/>
        <dbReference type="ChEBI" id="CHEBI:57945"/>
        <dbReference type="ChEBI" id="CHEBI:132124"/>
    </reaction>
</comment>
<dbReference type="GO" id="GO:0048038">
    <property type="term" value="F:quinone binding"/>
    <property type="evidence" value="ECO:0007669"/>
    <property type="project" value="UniProtKB-KW"/>
</dbReference>
<evidence type="ECO:0000259" key="7">
    <source>
        <dbReference type="Pfam" id="PF00361"/>
    </source>
</evidence>
<keyword evidence="5" id="KW-0520">NAD</keyword>